<dbReference type="InterPro" id="IPR036249">
    <property type="entry name" value="Thioredoxin-like_sf"/>
</dbReference>
<dbReference type="EMBL" id="JACIJP010000005">
    <property type="protein sequence ID" value="MBB6125145.1"/>
    <property type="molecule type" value="Genomic_DNA"/>
</dbReference>
<organism evidence="9 10">
    <name type="scientific">Sphingobium subterraneum</name>
    <dbReference type="NCBI Taxonomy" id="627688"/>
    <lineage>
        <taxon>Bacteria</taxon>
        <taxon>Pseudomonadati</taxon>
        <taxon>Pseudomonadota</taxon>
        <taxon>Alphaproteobacteria</taxon>
        <taxon>Sphingomonadales</taxon>
        <taxon>Sphingomonadaceae</taxon>
        <taxon>Sphingobium</taxon>
    </lineage>
</organism>
<evidence type="ECO:0000256" key="1">
    <source>
        <dbReference type="ARBA" id="ARBA00010643"/>
    </source>
</evidence>
<proteinExistence type="inferred from homology"/>
<dbReference type="Gene3D" id="1.10.10.1590">
    <property type="entry name" value="NADH-quinone oxidoreductase subunit E"/>
    <property type="match status" value="1"/>
</dbReference>
<keyword evidence="4 8" id="KW-0408">Iron</keyword>
<evidence type="ECO:0000256" key="5">
    <source>
        <dbReference type="ARBA" id="ARBA00023014"/>
    </source>
</evidence>
<evidence type="ECO:0000313" key="10">
    <source>
        <dbReference type="Proteomes" id="UP000552700"/>
    </source>
</evidence>
<dbReference type="Gene3D" id="3.40.30.10">
    <property type="entry name" value="Glutaredoxin"/>
    <property type="match status" value="1"/>
</dbReference>
<name>A0A841J9G3_9SPHN</name>
<dbReference type="SUPFAM" id="SSF52833">
    <property type="entry name" value="Thioredoxin-like"/>
    <property type="match status" value="1"/>
</dbReference>
<evidence type="ECO:0000256" key="3">
    <source>
        <dbReference type="ARBA" id="ARBA00022723"/>
    </source>
</evidence>
<dbReference type="AlphaFoldDB" id="A0A841J9G3"/>
<dbReference type="FunFam" id="1.10.10.1590:FF:000001">
    <property type="entry name" value="NADH-quinone oxidoreductase subunit E"/>
    <property type="match status" value="1"/>
</dbReference>
<evidence type="ECO:0000256" key="2">
    <source>
        <dbReference type="ARBA" id="ARBA00022714"/>
    </source>
</evidence>
<evidence type="ECO:0000256" key="7">
    <source>
        <dbReference type="ARBA" id="ARBA00047712"/>
    </source>
</evidence>
<dbReference type="CDD" id="cd03081">
    <property type="entry name" value="TRX_Fd_NuoE_FDH_gamma"/>
    <property type="match status" value="1"/>
</dbReference>
<comment type="catalytic activity">
    <reaction evidence="7">
        <text>a quinone + NADH + 5 H(+)(in) = a quinol + NAD(+) + 4 H(+)(out)</text>
        <dbReference type="Rhea" id="RHEA:57888"/>
        <dbReference type="ChEBI" id="CHEBI:15378"/>
        <dbReference type="ChEBI" id="CHEBI:24646"/>
        <dbReference type="ChEBI" id="CHEBI:57540"/>
        <dbReference type="ChEBI" id="CHEBI:57945"/>
        <dbReference type="ChEBI" id="CHEBI:132124"/>
    </reaction>
</comment>
<dbReference type="PANTHER" id="PTHR10371:SF3">
    <property type="entry name" value="NADH DEHYDROGENASE [UBIQUINONE] FLAVOPROTEIN 2, MITOCHONDRIAL"/>
    <property type="match status" value="1"/>
</dbReference>
<dbReference type="GO" id="GO:0051537">
    <property type="term" value="F:2 iron, 2 sulfur cluster binding"/>
    <property type="evidence" value="ECO:0007669"/>
    <property type="project" value="UniProtKB-KW"/>
</dbReference>
<dbReference type="GO" id="GO:0046872">
    <property type="term" value="F:metal ion binding"/>
    <property type="evidence" value="ECO:0007669"/>
    <property type="project" value="UniProtKB-KW"/>
</dbReference>
<dbReference type="Proteomes" id="UP000552700">
    <property type="component" value="Unassembled WGS sequence"/>
</dbReference>
<feature type="binding site" evidence="8">
    <location>
        <position position="89"/>
    </location>
    <ligand>
        <name>[2Fe-2S] cluster</name>
        <dbReference type="ChEBI" id="CHEBI:190135"/>
    </ligand>
</feature>
<comment type="cofactor">
    <cofactor evidence="6">
        <name>[2Fe-2S] cluster</name>
        <dbReference type="ChEBI" id="CHEBI:190135"/>
    </cofactor>
</comment>
<reference evidence="9 10" key="1">
    <citation type="submission" date="2020-08" db="EMBL/GenBank/DDBJ databases">
        <title>Genomic Encyclopedia of Type Strains, Phase IV (KMG-IV): sequencing the most valuable type-strain genomes for metagenomic binning, comparative biology and taxonomic classification.</title>
        <authorList>
            <person name="Goeker M."/>
        </authorList>
    </citation>
    <scope>NUCLEOTIDE SEQUENCE [LARGE SCALE GENOMIC DNA]</scope>
    <source>
        <strain evidence="9 10">DSM 102255</strain>
    </source>
</reference>
<dbReference type="PIRSF" id="PIRSF000216">
    <property type="entry name" value="NADH_DH_24kDa"/>
    <property type="match status" value="1"/>
</dbReference>
<keyword evidence="10" id="KW-1185">Reference proteome</keyword>
<keyword evidence="2 8" id="KW-0001">2Fe-2S</keyword>
<dbReference type="InterPro" id="IPR002023">
    <property type="entry name" value="NuoE-like"/>
</dbReference>
<dbReference type="GO" id="GO:0003954">
    <property type="term" value="F:NADH dehydrogenase activity"/>
    <property type="evidence" value="ECO:0007669"/>
    <property type="project" value="TreeGrafter"/>
</dbReference>
<protein>
    <submittedName>
        <fullName evidence="9">Formate dehydrogenase subunit gamma</fullName>
    </submittedName>
</protein>
<feature type="binding site" evidence="8">
    <location>
        <position position="129"/>
    </location>
    <ligand>
        <name>[2Fe-2S] cluster</name>
        <dbReference type="ChEBI" id="CHEBI:190135"/>
    </ligand>
</feature>
<evidence type="ECO:0000313" key="9">
    <source>
        <dbReference type="EMBL" id="MBB6125145.1"/>
    </source>
</evidence>
<comment type="cofactor">
    <cofactor evidence="8">
        <name>[2Fe-2S] cluster</name>
        <dbReference type="ChEBI" id="CHEBI:190135"/>
    </cofactor>
    <text evidence="8">Binds 1 [2Fe-2S] cluster.</text>
</comment>
<accession>A0A841J9G3</accession>
<sequence>MTSDGDTGDLSGLIDRLAPLHARKRGGLLPLLHAVQEEIGFVPDAAVPLIAEALNISRAEVHGVVTFYHDFRRTPAGRHVVKLCRAESCQARGGAAIEKAMQRRLGVAMGATRGDGAVSLEPVYCLGLCAIGPNALVDGRPVARIDAGAIERIAAGVGA</sequence>
<dbReference type="PROSITE" id="PS01099">
    <property type="entry name" value="COMPLEX1_24K"/>
    <property type="match status" value="1"/>
</dbReference>
<evidence type="ECO:0000256" key="8">
    <source>
        <dbReference type="PIRSR" id="PIRSR000216-1"/>
    </source>
</evidence>
<evidence type="ECO:0000256" key="4">
    <source>
        <dbReference type="ARBA" id="ARBA00023004"/>
    </source>
</evidence>
<keyword evidence="5 8" id="KW-0411">Iron-sulfur</keyword>
<keyword evidence="3 8" id="KW-0479">Metal-binding</keyword>
<comment type="caution">
    <text evidence="9">The sequence shown here is derived from an EMBL/GenBank/DDBJ whole genome shotgun (WGS) entry which is preliminary data.</text>
</comment>
<dbReference type="Pfam" id="PF01257">
    <property type="entry name" value="2Fe-2S_thioredx"/>
    <property type="match status" value="1"/>
</dbReference>
<gene>
    <name evidence="9" type="ORF">FHS92_002902</name>
</gene>
<dbReference type="NCBIfam" id="NF004638">
    <property type="entry name" value="PRK05988.1"/>
    <property type="match status" value="1"/>
</dbReference>
<feature type="binding site" evidence="8">
    <location>
        <position position="84"/>
    </location>
    <ligand>
        <name>[2Fe-2S] cluster</name>
        <dbReference type="ChEBI" id="CHEBI:190135"/>
    </ligand>
</feature>
<feature type="binding site" evidence="8">
    <location>
        <position position="125"/>
    </location>
    <ligand>
        <name>[2Fe-2S] cluster</name>
        <dbReference type="ChEBI" id="CHEBI:190135"/>
    </ligand>
</feature>
<dbReference type="PANTHER" id="PTHR10371">
    <property type="entry name" value="NADH DEHYDROGENASE UBIQUINONE FLAVOPROTEIN 2, MITOCHONDRIAL"/>
    <property type="match status" value="1"/>
</dbReference>
<dbReference type="InterPro" id="IPR041921">
    <property type="entry name" value="NuoE_N"/>
</dbReference>
<comment type="similarity">
    <text evidence="1">Belongs to the complex I 24 kDa subunit family.</text>
</comment>
<evidence type="ECO:0000256" key="6">
    <source>
        <dbReference type="ARBA" id="ARBA00034078"/>
    </source>
</evidence>